<reference evidence="4 5" key="4">
    <citation type="journal article" date="2010" name="Environ. Microbiol.">
        <title>The bacterial genus Collimonas: mycophagy, weathering and other adaptive solutions to life in oligotrophic soil environments.</title>
        <authorList>
            <person name="Leveau J.H."/>
            <person name="Uroz S."/>
            <person name="de Boer W."/>
        </authorList>
    </citation>
    <scope>NUCLEOTIDE SEQUENCE [LARGE SCALE GENOMIC DNA]</scope>
    <source>
        <strain evidence="4 5">Ter331</strain>
    </source>
</reference>
<sequence>MPVDLGSAAHGGAGRGADRRRGGQRQGLESRRRHLRDTGRQAQVRPGDLDRMIGLLQRVSHASVAVDGLTIGAIDGGLMVLLCAERGDREKEADALLAKLLAYRVFADDAGKMNRSLSDIGGGLLLVPQFTLAADTQSGTRPSFTPAAAPEEGRRLFDYFAGQAASRHRQVATGRFGADMKVSLTNDGPVTFWLQVKPPAAKA</sequence>
<dbReference type="Proteomes" id="UP000008392">
    <property type="component" value="Chromosome"/>
</dbReference>
<evidence type="ECO:0000313" key="5">
    <source>
        <dbReference type="Proteomes" id="UP000008392"/>
    </source>
</evidence>
<dbReference type="AlphaFoldDB" id="G0AF55"/>
<name>G0AF55_COLFT</name>
<comment type="domain">
    <text evidence="2">A Gly-cisPro motif from one monomer fits into the active site of the other monomer to allow specific chiral rejection of L-amino acids.</text>
</comment>
<comment type="catalytic activity">
    <reaction evidence="2">
        <text>glycyl-tRNA(Ala) + H2O = tRNA(Ala) + glycine + H(+)</text>
        <dbReference type="Rhea" id="RHEA:53744"/>
        <dbReference type="Rhea" id="RHEA-COMP:9657"/>
        <dbReference type="Rhea" id="RHEA-COMP:13640"/>
        <dbReference type="ChEBI" id="CHEBI:15377"/>
        <dbReference type="ChEBI" id="CHEBI:15378"/>
        <dbReference type="ChEBI" id="CHEBI:57305"/>
        <dbReference type="ChEBI" id="CHEBI:78442"/>
        <dbReference type="ChEBI" id="CHEBI:78522"/>
    </reaction>
</comment>
<comment type="similarity">
    <text evidence="1 2">Belongs to the DTD family.</text>
</comment>
<dbReference type="EMBL" id="CP002745">
    <property type="protein sequence ID" value="AEK63782.1"/>
    <property type="molecule type" value="Genomic_DNA"/>
</dbReference>
<evidence type="ECO:0000256" key="2">
    <source>
        <dbReference type="HAMAP-Rule" id="MF_00518"/>
    </source>
</evidence>
<feature type="region of interest" description="Disordered" evidence="3">
    <location>
        <begin position="1"/>
        <end position="42"/>
    </location>
</feature>
<proteinExistence type="inferred from homology"/>
<gene>
    <name evidence="2 4" type="primary">dtd</name>
    <name evidence="4" type="ordered locus">CFU_3959</name>
</gene>
<dbReference type="GO" id="GO:0106026">
    <property type="term" value="F:Gly-tRNA(Ala) deacylase activity"/>
    <property type="evidence" value="ECO:0007669"/>
    <property type="project" value="UniProtKB-UniRule"/>
</dbReference>
<keyword evidence="2" id="KW-0963">Cytoplasm</keyword>
<dbReference type="Pfam" id="PF02580">
    <property type="entry name" value="Tyr_Deacylase"/>
    <property type="match status" value="1"/>
</dbReference>
<dbReference type="FunFam" id="3.50.80.10:FF:000001">
    <property type="entry name" value="D-aminoacyl-tRNA deacylase"/>
    <property type="match status" value="1"/>
</dbReference>
<keyword evidence="5" id="KW-1185">Reference proteome</keyword>
<dbReference type="HOGENOM" id="CLU_076901_1_1_4"/>
<reference evidence="4 5" key="2">
    <citation type="journal article" date="2006" name="J. Microbiol. Methods">
        <title>Genomic flank-sequencing of plasposon insertion sites for rapid identification of functional genes.</title>
        <authorList>
            <person name="Leveau J.H."/>
            <person name="Gerards S."/>
            <person name="Fritsche K."/>
            <person name="Zondag G."/>
            <person name="van Veen J.A."/>
        </authorList>
    </citation>
    <scope>NUCLEOTIDE SEQUENCE [LARGE SCALE GENOMIC DNA]</scope>
    <source>
        <strain evidence="4 5">Ter331</strain>
    </source>
</reference>
<dbReference type="HAMAP" id="MF_00518">
    <property type="entry name" value="Deacylase_Dtd"/>
    <property type="match status" value="1"/>
</dbReference>
<keyword evidence="2" id="KW-0694">RNA-binding</keyword>
<dbReference type="GO" id="GO:0019478">
    <property type="term" value="P:D-amino acid catabolic process"/>
    <property type="evidence" value="ECO:0007669"/>
    <property type="project" value="UniProtKB-UniRule"/>
</dbReference>
<comment type="subcellular location">
    <subcellularLocation>
        <location evidence="2">Cytoplasm</location>
    </subcellularLocation>
</comment>
<protein>
    <recommendedName>
        <fullName evidence="2">D-aminoacyl-tRNA deacylase</fullName>
        <shortName evidence="2">DTD</shortName>
        <ecNumber evidence="2">3.1.1.96</ecNumber>
    </recommendedName>
    <alternativeName>
        <fullName evidence="2">Gly-tRNA(Ala) deacylase</fullName>
        <ecNumber evidence="2">3.1.1.-</ecNumber>
    </alternativeName>
</protein>
<reference evidence="5" key="6">
    <citation type="submission" date="2011-05" db="EMBL/GenBank/DDBJ databases">
        <title>Complete sequence of Collimonas fungivorans Ter331.</title>
        <authorList>
            <person name="Leveau J.H."/>
        </authorList>
    </citation>
    <scope>NUCLEOTIDE SEQUENCE [LARGE SCALE GENOMIC DNA]</scope>
    <source>
        <strain evidence="5">Ter331</strain>
    </source>
</reference>
<dbReference type="GO" id="GO:0051500">
    <property type="term" value="F:D-tyrosyl-tRNA(Tyr) deacylase activity"/>
    <property type="evidence" value="ECO:0007669"/>
    <property type="project" value="TreeGrafter"/>
</dbReference>
<dbReference type="GO" id="GO:0043908">
    <property type="term" value="F:Ser(Gly)-tRNA(Ala) hydrolase activity"/>
    <property type="evidence" value="ECO:0007669"/>
    <property type="project" value="UniProtKB-UniRule"/>
</dbReference>
<organism evidence="4 5">
    <name type="scientific">Collimonas fungivorans (strain Ter331)</name>
    <dbReference type="NCBI Taxonomy" id="1005048"/>
    <lineage>
        <taxon>Bacteria</taxon>
        <taxon>Pseudomonadati</taxon>
        <taxon>Pseudomonadota</taxon>
        <taxon>Betaproteobacteria</taxon>
        <taxon>Burkholderiales</taxon>
        <taxon>Oxalobacteraceae</taxon>
        <taxon>Collimonas</taxon>
    </lineage>
</organism>
<keyword evidence="2" id="KW-0820">tRNA-binding</keyword>
<dbReference type="EC" id="3.1.1.96" evidence="2"/>
<dbReference type="EC" id="3.1.1.-" evidence="2"/>
<reference evidence="4 5" key="5">
    <citation type="journal article" date="2011" name="ISME J.">
        <title>Dual transcriptional profiling of a bacterial/fungal confrontation: Collimonas fungivorans versus Aspergillus niger.</title>
        <authorList>
            <person name="Mela F."/>
            <person name="Fritsche K."/>
            <person name="de Boer W."/>
            <person name="van Veen J.A."/>
            <person name="de Graaff L.H."/>
            <person name="van den Berg M."/>
            <person name="Leveau J.H."/>
        </authorList>
    </citation>
    <scope>NUCLEOTIDE SEQUENCE [LARGE SCALE GENOMIC DNA]</scope>
    <source>
        <strain evidence="4 5">Ter331</strain>
    </source>
</reference>
<dbReference type="SUPFAM" id="SSF69500">
    <property type="entry name" value="DTD-like"/>
    <property type="match status" value="1"/>
</dbReference>
<reference evidence="4 5" key="3">
    <citation type="journal article" date="2008" name="FEMS Microbiol. Ecol.">
        <title>Identification and characterization of genes underlying chitinolysis in Collimonas fungivorans Ter331.</title>
        <authorList>
            <person name="Fritsche K."/>
            <person name="de Boer W."/>
            <person name="Gerards S."/>
            <person name="van den Berg M."/>
            <person name="van Veen J.A."/>
            <person name="Leveau J.H."/>
        </authorList>
    </citation>
    <scope>NUCLEOTIDE SEQUENCE [LARGE SCALE GENOMIC DNA]</scope>
    <source>
        <strain evidence="4 5">Ter331</strain>
    </source>
</reference>
<keyword evidence="2 4" id="KW-0378">Hydrolase</keyword>
<evidence type="ECO:0000313" key="4">
    <source>
        <dbReference type="EMBL" id="AEK63782.1"/>
    </source>
</evidence>
<dbReference type="GO" id="GO:0005737">
    <property type="term" value="C:cytoplasm"/>
    <property type="evidence" value="ECO:0007669"/>
    <property type="project" value="UniProtKB-SubCell"/>
</dbReference>
<dbReference type="InterPro" id="IPR003732">
    <property type="entry name" value="Daa-tRNA_deacyls_DTD"/>
</dbReference>
<dbReference type="NCBIfam" id="TIGR00256">
    <property type="entry name" value="D-aminoacyl-tRNA deacylase"/>
    <property type="match status" value="1"/>
</dbReference>
<accession>G0AF55</accession>
<dbReference type="PANTHER" id="PTHR10472:SF5">
    <property type="entry name" value="D-AMINOACYL-TRNA DEACYLASE 1"/>
    <property type="match status" value="1"/>
</dbReference>
<reference evidence="4 5" key="1">
    <citation type="journal article" date="2004" name="Environ. Microbiol.">
        <title>Phylogeny-function analysis of (meta)genomic libraries: screening for expression of ribosomal RNA genes by large-insert library fluorescent in situ hybridization (LIL-FISH).</title>
        <authorList>
            <person name="Leveau J.H."/>
            <person name="Gerards S."/>
            <person name="de Boer W."/>
            <person name="van Veen J.A."/>
        </authorList>
    </citation>
    <scope>NUCLEOTIDE SEQUENCE [LARGE SCALE GENOMIC DNA]</scope>
    <source>
        <strain evidence="4 5">Ter331</strain>
    </source>
</reference>
<comment type="function">
    <text evidence="2">An aminoacyl-tRNA editing enzyme that deacylates mischarged D-aminoacyl-tRNAs. Also deacylates mischarged glycyl-tRNA(Ala), protecting cells against glycine mischarging by AlaRS. Acts via tRNA-based rather than protein-based catalysis; rejects L-amino acids rather than detecting D-amino acids in the active site. By recycling D-aminoacyl-tRNA to D-amino acids and free tRNA molecules, this enzyme counteracts the toxicity associated with the formation of D-aminoacyl-tRNA entities in vivo and helps enforce protein L-homochirality.</text>
</comment>
<evidence type="ECO:0000256" key="3">
    <source>
        <dbReference type="SAM" id="MobiDB-lite"/>
    </source>
</evidence>
<dbReference type="GO" id="GO:0000049">
    <property type="term" value="F:tRNA binding"/>
    <property type="evidence" value="ECO:0007669"/>
    <property type="project" value="UniProtKB-UniRule"/>
</dbReference>
<dbReference type="InterPro" id="IPR023509">
    <property type="entry name" value="DTD-like_sf"/>
</dbReference>
<dbReference type="Gene3D" id="3.50.80.10">
    <property type="entry name" value="D-tyrosyl-tRNA(Tyr) deacylase"/>
    <property type="match status" value="1"/>
</dbReference>
<feature type="short sequence motif" description="Gly-cisPro motif, important for rejection of L-amino acids" evidence="2">
    <location>
        <begin position="188"/>
        <end position="189"/>
    </location>
</feature>
<comment type="subunit">
    <text evidence="2">Homodimer.</text>
</comment>
<dbReference type="STRING" id="1005048.CFU_3959"/>
<comment type="catalytic activity">
    <reaction evidence="2">
        <text>a D-aminoacyl-tRNA + H2O = a tRNA + a D-alpha-amino acid + H(+)</text>
        <dbReference type="Rhea" id="RHEA:13953"/>
        <dbReference type="Rhea" id="RHEA-COMP:10123"/>
        <dbReference type="Rhea" id="RHEA-COMP:10124"/>
        <dbReference type="ChEBI" id="CHEBI:15377"/>
        <dbReference type="ChEBI" id="CHEBI:15378"/>
        <dbReference type="ChEBI" id="CHEBI:59871"/>
        <dbReference type="ChEBI" id="CHEBI:78442"/>
        <dbReference type="ChEBI" id="CHEBI:79333"/>
        <dbReference type="EC" id="3.1.1.96"/>
    </reaction>
</comment>
<dbReference type="KEGG" id="cfu:CFU_3959"/>
<evidence type="ECO:0000256" key="1">
    <source>
        <dbReference type="ARBA" id="ARBA00009673"/>
    </source>
</evidence>
<dbReference type="eggNOG" id="COG1490">
    <property type="taxonomic scope" value="Bacteria"/>
</dbReference>
<dbReference type="PANTHER" id="PTHR10472">
    <property type="entry name" value="D-TYROSYL-TRNA TYR DEACYLASE"/>
    <property type="match status" value="1"/>
</dbReference>